<feature type="chain" id="PRO_5032296676" description="carbonic anhydrase" evidence="7">
    <location>
        <begin position="28"/>
        <end position="277"/>
    </location>
</feature>
<comment type="similarity">
    <text evidence="1">Belongs to the alpha-carbonic anhydrase family.</text>
</comment>
<evidence type="ECO:0000256" key="3">
    <source>
        <dbReference type="ARBA" id="ARBA00022723"/>
    </source>
</evidence>
<gene>
    <name evidence="9" type="ORF">GWI33_017018</name>
</gene>
<proteinExistence type="inferred from homology"/>
<dbReference type="Gene3D" id="3.10.200.10">
    <property type="entry name" value="Alpha carbonic anhydrase"/>
    <property type="match status" value="1"/>
</dbReference>
<keyword evidence="7" id="KW-0732">Signal</keyword>
<dbReference type="AlphaFoldDB" id="A0A834M9Q5"/>
<dbReference type="InterPro" id="IPR023561">
    <property type="entry name" value="Carbonic_anhydrase_a-class"/>
</dbReference>
<dbReference type="Proteomes" id="UP000625711">
    <property type="component" value="Unassembled WGS sequence"/>
</dbReference>
<evidence type="ECO:0000256" key="4">
    <source>
        <dbReference type="ARBA" id="ARBA00022833"/>
    </source>
</evidence>
<evidence type="ECO:0000256" key="5">
    <source>
        <dbReference type="ARBA" id="ARBA00023239"/>
    </source>
</evidence>
<dbReference type="EMBL" id="JAACXV010014154">
    <property type="protein sequence ID" value="KAF7269984.1"/>
    <property type="molecule type" value="Genomic_DNA"/>
</dbReference>
<evidence type="ECO:0000256" key="7">
    <source>
        <dbReference type="SAM" id="SignalP"/>
    </source>
</evidence>
<dbReference type="InterPro" id="IPR001148">
    <property type="entry name" value="CA_dom"/>
</dbReference>
<evidence type="ECO:0000259" key="8">
    <source>
        <dbReference type="PROSITE" id="PS51144"/>
    </source>
</evidence>
<organism evidence="9 10">
    <name type="scientific">Rhynchophorus ferrugineus</name>
    <name type="common">Red palm weevil</name>
    <name type="synonym">Curculio ferrugineus</name>
    <dbReference type="NCBI Taxonomy" id="354439"/>
    <lineage>
        <taxon>Eukaryota</taxon>
        <taxon>Metazoa</taxon>
        <taxon>Ecdysozoa</taxon>
        <taxon>Arthropoda</taxon>
        <taxon>Hexapoda</taxon>
        <taxon>Insecta</taxon>
        <taxon>Pterygota</taxon>
        <taxon>Neoptera</taxon>
        <taxon>Endopterygota</taxon>
        <taxon>Coleoptera</taxon>
        <taxon>Polyphaga</taxon>
        <taxon>Cucujiformia</taxon>
        <taxon>Curculionidae</taxon>
        <taxon>Dryophthorinae</taxon>
        <taxon>Rhynchophorus</taxon>
    </lineage>
</organism>
<evidence type="ECO:0000256" key="6">
    <source>
        <dbReference type="ARBA" id="ARBA00048348"/>
    </source>
</evidence>
<dbReference type="SMART" id="SM01057">
    <property type="entry name" value="Carb_anhydrase"/>
    <property type="match status" value="1"/>
</dbReference>
<dbReference type="GO" id="GO:0004089">
    <property type="term" value="F:carbonate dehydratase activity"/>
    <property type="evidence" value="ECO:0007669"/>
    <property type="project" value="UniProtKB-EC"/>
</dbReference>
<accession>A0A834M9Q5</accession>
<evidence type="ECO:0000313" key="9">
    <source>
        <dbReference type="EMBL" id="KAF7269984.1"/>
    </source>
</evidence>
<protein>
    <recommendedName>
        <fullName evidence="2">carbonic anhydrase</fullName>
        <ecNumber evidence="2">4.2.1.1</ecNumber>
    </recommendedName>
</protein>
<dbReference type="EC" id="4.2.1.1" evidence="2"/>
<dbReference type="PANTHER" id="PTHR18952:SF265">
    <property type="entry name" value="CARBONIC ANHYDRASE"/>
    <property type="match status" value="1"/>
</dbReference>
<dbReference type="PANTHER" id="PTHR18952">
    <property type="entry name" value="CARBONIC ANHYDRASE"/>
    <property type="match status" value="1"/>
</dbReference>
<feature type="signal peptide" evidence="7">
    <location>
        <begin position="1"/>
        <end position="27"/>
    </location>
</feature>
<evidence type="ECO:0000256" key="2">
    <source>
        <dbReference type="ARBA" id="ARBA00012925"/>
    </source>
</evidence>
<dbReference type="SUPFAM" id="SSF51069">
    <property type="entry name" value="Carbonic anhydrase"/>
    <property type="match status" value="1"/>
</dbReference>
<keyword evidence="4" id="KW-0862">Zinc</keyword>
<keyword evidence="5" id="KW-0456">Lyase</keyword>
<comment type="caution">
    <text evidence="9">The sequence shown here is derived from an EMBL/GenBank/DDBJ whole genome shotgun (WGS) entry which is preliminary data.</text>
</comment>
<dbReference type="GO" id="GO:0008270">
    <property type="term" value="F:zinc ion binding"/>
    <property type="evidence" value="ECO:0007669"/>
    <property type="project" value="InterPro"/>
</dbReference>
<dbReference type="Pfam" id="PF00194">
    <property type="entry name" value="Carb_anhydrase"/>
    <property type="match status" value="1"/>
</dbReference>
<dbReference type="InterPro" id="IPR036398">
    <property type="entry name" value="CA_dom_sf"/>
</dbReference>
<dbReference type="PROSITE" id="PS51144">
    <property type="entry name" value="ALPHA_CA_2"/>
    <property type="match status" value="1"/>
</dbReference>
<evidence type="ECO:0000313" key="10">
    <source>
        <dbReference type="Proteomes" id="UP000625711"/>
    </source>
</evidence>
<dbReference type="OrthoDB" id="429145at2759"/>
<dbReference type="CDD" id="cd00326">
    <property type="entry name" value="alpha_CA"/>
    <property type="match status" value="1"/>
</dbReference>
<reference evidence="9" key="1">
    <citation type="submission" date="2020-08" db="EMBL/GenBank/DDBJ databases">
        <title>Genome sequencing and assembly of the red palm weevil Rhynchophorus ferrugineus.</title>
        <authorList>
            <person name="Dias G.B."/>
            <person name="Bergman C.M."/>
            <person name="Manee M."/>
        </authorList>
    </citation>
    <scope>NUCLEOTIDE SEQUENCE</scope>
    <source>
        <strain evidence="9">AA-2017</strain>
        <tissue evidence="9">Whole larva</tissue>
    </source>
</reference>
<name>A0A834M9Q5_RHYFE</name>
<evidence type="ECO:0000256" key="1">
    <source>
        <dbReference type="ARBA" id="ARBA00010718"/>
    </source>
</evidence>
<keyword evidence="3" id="KW-0479">Metal-binding</keyword>
<feature type="domain" description="Alpha-carbonic anhydrase" evidence="8">
    <location>
        <begin position="29"/>
        <end position="277"/>
    </location>
</feature>
<comment type="catalytic activity">
    <reaction evidence="6">
        <text>hydrogencarbonate + H(+) = CO2 + H2O</text>
        <dbReference type="Rhea" id="RHEA:10748"/>
        <dbReference type="ChEBI" id="CHEBI:15377"/>
        <dbReference type="ChEBI" id="CHEBI:15378"/>
        <dbReference type="ChEBI" id="CHEBI:16526"/>
        <dbReference type="ChEBI" id="CHEBI:17544"/>
        <dbReference type="EC" id="4.2.1.1"/>
    </reaction>
</comment>
<sequence length="277" mass="31982">MCRFVWCLSKALTVIALLVVFIAYGESSEHWDYRHQDQWPSEYCKTGKQQSPIALSQSQSSPKEIGELKLDNFDQTIEQLLVYQNGHTVEIPDNCSCSKPSLSGAGLTNDYTLQSFHFHWPSEHTIDAIQYDLETHFVFYATKYHSFEKAQEQKYGLTVLGLLHLKTNYTQSNNFRAIAEAAKKVAKKINKKVLTTEEVNLKQFLPSDYQKYFSYTGSLTTPNCLEYVNWIVLKNTGNIQHSHFQDLTKIYTEDGDLLEFNNRKLQDLNGRTVYYQG</sequence>
<keyword evidence="10" id="KW-1185">Reference proteome</keyword>